<dbReference type="AlphaFoldDB" id="M8AIU5"/>
<keyword evidence="2" id="KW-0812">Transmembrane</keyword>
<feature type="region of interest" description="Disordered" evidence="1">
    <location>
        <begin position="177"/>
        <end position="261"/>
    </location>
</feature>
<evidence type="ECO:0000313" key="3">
    <source>
        <dbReference type="EMBL" id="EMS60699.1"/>
    </source>
</evidence>
<feature type="compositionally biased region" description="Gly residues" evidence="1">
    <location>
        <begin position="140"/>
        <end position="151"/>
    </location>
</feature>
<reference evidence="3" key="1">
    <citation type="journal article" date="2013" name="Nature">
        <title>Draft genome of the wheat A-genome progenitor Triticum urartu.</title>
        <authorList>
            <person name="Ling H.Q."/>
            <person name="Zhao S."/>
            <person name="Liu D."/>
            <person name="Wang J."/>
            <person name="Sun H."/>
            <person name="Zhang C."/>
            <person name="Fan H."/>
            <person name="Li D."/>
            <person name="Dong L."/>
            <person name="Tao Y."/>
            <person name="Gao C."/>
            <person name="Wu H."/>
            <person name="Li Y."/>
            <person name="Cui Y."/>
            <person name="Guo X."/>
            <person name="Zheng S."/>
            <person name="Wang B."/>
            <person name="Yu K."/>
            <person name="Liang Q."/>
            <person name="Yang W."/>
            <person name="Lou X."/>
            <person name="Chen J."/>
            <person name="Feng M."/>
            <person name="Jian J."/>
            <person name="Zhang X."/>
            <person name="Luo G."/>
            <person name="Jiang Y."/>
            <person name="Liu J."/>
            <person name="Wang Z."/>
            <person name="Sha Y."/>
            <person name="Zhang B."/>
            <person name="Wu H."/>
            <person name="Tang D."/>
            <person name="Shen Q."/>
            <person name="Xue P."/>
            <person name="Zou S."/>
            <person name="Wang X."/>
            <person name="Liu X."/>
            <person name="Wang F."/>
            <person name="Yang Y."/>
            <person name="An X."/>
            <person name="Dong Z."/>
            <person name="Zhang K."/>
            <person name="Zhang X."/>
            <person name="Luo M.C."/>
            <person name="Dvorak J."/>
            <person name="Tong Y."/>
            <person name="Wang J."/>
            <person name="Yang H."/>
            <person name="Li Z."/>
            <person name="Wang D."/>
            <person name="Zhang A."/>
            <person name="Wang J."/>
        </authorList>
    </citation>
    <scope>NUCLEOTIDE SEQUENCE</scope>
</reference>
<keyword evidence="2" id="KW-1133">Transmembrane helix</keyword>
<proteinExistence type="predicted"/>
<evidence type="ECO:0000256" key="2">
    <source>
        <dbReference type="SAM" id="Phobius"/>
    </source>
</evidence>
<feature type="region of interest" description="Disordered" evidence="1">
    <location>
        <begin position="112"/>
        <end position="161"/>
    </location>
</feature>
<feature type="compositionally biased region" description="Basic and acidic residues" evidence="1">
    <location>
        <begin position="249"/>
        <end position="258"/>
    </location>
</feature>
<feature type="compositionally biased region" description="Basic and acidic residues" evidence="1">
    <location>
        <begin position="214"/>
        <end position="233"/>
    </location>
</feature>
<dbReference type="EMBL" id="KD106012">
    <property type="protein sequence ID" value="EMS60699.1"/>
    <property type="molecule type" value="Genomic_DNA"/>
</dbReference>
<keyword evidence="2" id="KW-0472">Membrane</keyword>
<evidence type="ECO:0000256" key="1">
    <source>
        <dbReference type="SAM" id="MobiDB-lite"/>
    </source>
</evidence>
<protein>
    <submittedName>
        <fullName evidence="3">Uncharacterized protein</fullName>
    </submittedName>
</protein>
<accession>M8AIU5</accession>
<sequence>MSVTRQKRGNMHRQFGLEADKGASHTSQAFIHGVIGSAVIPLKCAVRDGASRVILYLAFGVVVVTAPYVVVFGDLDESKGLGGGHGTPRWHRGGIAVAACGRCTSTTDTMAVRRGSGARPAARHAQTSRGPRAREEALPGGYGCGRGGGSRGTPARKETVRWTRGRWTWRFPTAVISGADAGDSGRRPSAAGAEEARQARRRPGLAGQWGTKGGEPEKEGRRGGGKVVGRDGKAVGWSSGSGMATLSHDSSERRDRVRCAAPLRTVKAAQEGDEWEKERGSI</sequence>
<gene>
    <name evidence="3" type="ORF">TRIUR3_21093</name>
</gene>
<organism evidence="3">
    <name type="scientific">Triticum urartu</name>
    <name type="common">Red wild einkorn</name>
    <name type="synonym">Crithodium urartu</name>
    <dbReference type="NCBI Taxonomy" id="4572"/>
    <lineage>
        <taxon>Eukaryota</taxon>
        <taxon>Viridiplantae</taxon>
        <taxon>Streptophyta</taxon>
        <taxon>Embryophyta</taxon>
        <taxon>Tracheophyta</taxon>
        <taxon>Spermatophyta</taxon>
        <taxon>Magnoliopsida</taxon>
        <taxon>Liliopsida</taxon>
        <taxon>Poales</taxon>
        <taxon>Poaceae</taxon>
        <taxon>BOP clade</taxon>
        <taxon>Pooideae</taxon>
        <taxon>Triticodae</taxon>
        <taxon>Triticeae</taxon>
        <taxon>Triticinae</taxon>
        <taxon>Triticum</taxon>
    </lineage>
</organism>
<feature type="transmembrane region" description="Helical" evidence="2">
    <location>
        <begin position="53"/>
        <end position="71"/>
    </location>
</feature>
<name>M8AIU5_TRIUA</name>
<feature type="compositionally biased region" description="Polar residues" evidence="1">
    <location>
        <begin position="238"/>
        <end position="248"/>
    </location>
</feature>